<keyword evidence="10" id="KW-1185">Reference proteome</keyword>
<dbReference type="Proteomes" id="UP000027345">
    <property type="component" value="Unassembled WGS sequence"/>
</dbReference>
<comment type="caution">
    <text evidence="9">The sequence shown here is derived from an EMBL/GenBank/DDBJ whole genome shotgun (WGS) entry which is preliminary data.</text>
</comment>
<feature type="transmembrane region" description="Helical" evidence="8">
    <location>
        <begin position="314"/>
        <end position="334"/>
    </location>
</feature>
<evidence type="ECO:0000256" key="3">
    <source>
        <dbReference type="ARBA" id="ARBA00022679"/>
    </source>
</evidence>
<comment type="similarity">
    <text evidence="7">Belongs to the glycosyltransferase 87 family.</text>
</comment>
<evidence type="ECO:0000256" key="8">
    <source>
        <dbReference type="SAM" id="Phobius"/>
    </source>
</evidence>
<evidence type="ECO:0008006" key="11">
    <source>
        <dbReference type="Google" id="ProtNLM"/>
    </source>
</evidence>
<feature type="transmembrane region" description="Helical" evidence="8">
    <location>
        <begin position="16"/>
        <end position="35"/>
    </location>
</feature>
<feature type="transmembrane region" description="Helical" evidence="8">
    <location>
        <begin position="131"/>
        <end position="153"/>
    </location>
</feature>
<keyword evidence="2" id="KW-1003">Cell membrane</keyword>
<dbReference type="eggNOG" id="COG5650">
    <property type="taxonomic scope" value="Bacteria"/>
</dbReference>
<evidence type="ECO:0000313" key="9">
    <source>
        <dbReference type="EMBL" id="KDN16454.1"/>
    </source>
</evidence>
<name>A0A066TX26_9PSEU</name>
<evidence type="ECO:0000256" key="2">
    <source>
        <dbReference type="ARBA" id="ARBA00022475"/>
    </source>
</evidence>
<feature type="transmembrane region" description="Helical" evidence="8">
    <location>
        <begin position="80"/>
        <end position="110"/>
    </location>
</feature>
<dbReference type="Pfam" id="PF09594">
    <property type="entry name" value="GT87"/>
    <property type="match status" value="1"/>
</dbReference>
<evidence type="ECO:0000256" key="6">
    <source>
        <dbReference type="ARBA" id="ARBA00023136"/>
    </source>
</evidence>
<dbReference type="STRING" id="287986.DV20_40770"/>
<feature type="transmembrane region" description="Helical" evidence="8">
    <location>
        <begin position="189"/>
        <end position="209"/>
    </location>
</feature>
<reference evidence="9 10" key="1">
    <citation type="submission" date="2014-05" db="EMBL/GenBank/DDBJ databases">
        <title>Draft genome sequence of Amycolatopsis rifamycinica DSM 46095.</title>
        <authorList>
            <person name="Lal R."/>
            <person name="Saxena A."/>
            <person name="Kumari R."/>
            <person name="Mukherjee U."/>
            <person name="Singh P."/>
            <person name="Sangwan N."/>
            <person name="Mahato N.K."/>
        </authorList>
    </citation>
    <scope>NUCLEOTIDE SEQUENCE [LARGE SCALE GENOMIC DNA]</scope>
    <source>
        <strain evidence="9 10">DSM 46095</strain>
    </source>
</reference>
<evidence type="ECO:0000256" key="1">
    <source>
        <dbReference type="ARBA" id="ARBA00004651"/>
    </source>
</evidence>
<comment type="subcellular location">
    <subcellularLocation>
        <location evidence="1">Cell membrane</location>
        <topology evidence="1">Multi-pass membrane protein</topology>
    </subcellularLocation>
</comment>
<keyword evidence="5 8" id="KW-1133">Transmembrane helix</keyword>
<evidence type="ECO:0000313" key="10">
    <source>
        <dbReference type="Proteomes" id="UP000027345"/>
    </source>
</evidence>
<proteinExistence type="inferred from homology"/>
<dbReference type="GO" id="GO:0016758">
    <property type="term" value="F:hexosyltransferase activity"/>
    <property type="evidence" value="ECO:0007669"/>
    <property type="project" value="InterPro"/>
</dbReference>
<evidence type="ECO:0000256" key="7">
    <source>
        <dbReference type="ARBA" id="ARBA00024033"/>
    </source>
</evidence>
<feature type="non-terminal residue" evidence="9">
    <location>
        <position position="367"/>
    </location>
</feature>
<dbReference type="InterPro" id="IPR018584">
    <property type="entry name" value="GT87"/>
</dbReference>
<evidence type="ECO:0000256" key="4">
    <source>
        <dbReference type="ARBA" id="ARBA00022692"/>
    </source>
</evidence>
<gene>
    <name evidence="9" type="ORF">DV20_40770</name>
</gene>
<feature type="transmembrane region" description="Helical" evidence="8">
    <location>
        <begin position="159"/>
        <end position="182"/>
    </location>
</feature>
<dbReference type="EMBL" id="JMQI01000080">
    <property type="protein sequence ID" value="KDN16454.1"/>
    <property type="molecule type" value="Genomic_DNA"/>
</dbReference>
<keyword evidence="3" id="KW-0808">Transferase</keyword>
<feature type="transmembrane region" description="Helical" evidence="8">
    <location>
        <begin position="248"/>
        <end position="265"/>
    </location>
</feature>
<organism evidence="9 10">
    <name type="scientific">Amycolatopsis rifamycinica</name>
    <dbReference type="NCBI Taxonomy" id="287986"/>
    <lineage>
        <taxon>Bacteria</taxon>
        <taxon>Bacillati</taxon>
        <taxon>Actinomycetota</taxon>
        <taxon>Actinomycetes</taxon>
        <taxon>Pseudonocardiales</taxon>
        <taxon>Pseudonocardiaceae</taxon>
        <taxon>Amycolatopsis</taxon>
    </lineage>
</organism>
<keyword evidence="6 8" id="KW-0472">Membrane</keyword>
<keyword evidence="4 8" id="KW-0812">Transmembrane</keyword>
<dbReference type="AlphaFoldDB" id="A0A066TX26"/>
<protein>
    <recommendedName>
        <fullName evidence="11">Alpha-1,2-mannosyltransferase</fullName>
    </recommendedName>
</protein>
<feature type="transmembrane region" description="Helical" evidence="8">
    <location>
        <begin position="277"/>
        <end position="294"/>
    </location>
</feature>
<dbReference type="GO" id="GO:0005886">
    <property type="term" value="C:plasma membrane"/>
    <property type="evidence" value="ECO:0007669"/>
    <property type="project" value="UniProtKB-SubCell"/>
</dbReference>
<evidence type="ECO:0000256" key="5">
    <source>
        <dbReference type="ARBA" id="ARBA00022989"/>
    </source>
</evidence>
<feature type="transmembrane region" description="Helical" evidence="8">
    <location>
        <begin position="346"/>
        <end position="366"/>
    </location>
</feature>
<accession>A0A066TX26</accession>
<sequence length="367" mass="38458">MPTIVAAMGIGRRTRAVVLTATVAFALVAVVWWSLGRPLGVDSAVYRAGGIAVLRGEPLYDHLAALPAWAPELPFTYPPFAALLFTPFAAVPVPWCWGLVAMTAAPALAVALRPYAPGRVALLAASGLHPVWQTVGLGQLNLVLMALVVVDVLRRRGSAGVLIGLAAAIKLVPLIFVGHLLLTGRRADAFRALGTFAVATALGAVLLPADSARYWTSALFNDHFAQMKGWVGNQSWAGFADRTAPGQAWPLAFAAPAVAGAAVVVRWRHRAGDERGALLVTAGCALLVSPISWTHHWVWVTPALGYLHTTGRRWLALLLAAVFTGWTVAVVPGGQGRERAWTAGQALVGNAYVLVAVGAGVVLVVAA</sequence>